<dbReference type="Proteomes" id="UP000445000">
    <property type="component" value="Unassembled WGS sequence"/>
</dbReference>
<evidence type="ECO:0000256" key="1">
    <source>
        <dbReference type="SAM" id="SignalP"/>
    </source>
</evidence>
<dbReference type="PROSITE" id="PS50983">
    <property type="entry name" value="FE_B12_PBP"/>
    <property type="match status" value="1"/>
</dbReference>
<dbReference type="RefSeq" id="WP_202626789.1">
    <property type="nucleotide sequence ID" value="NZ_BLJN01000003.1"/>
</dbReference>
<comment type="caution">
    <text evidence="3">The sequence shown here is derived from an EMBL/GenBank/DDBJ whole genome shotgun (WGS) entry which is preliminary data.</text>
</comment>
<dbReference type="SUPFAM" id="SSF53807">
    <property type="entry name" value="Helical backbone' metal receptor"/>
    <property type="match status" value="1"/>
</dbReference>
<feature type="chain" id="PRO_5032997291" evidence="1">
    <location>
        <begin position="21"/>
        <end position="288"/>
    </location>
</feature>
<name>A0A829YDN4_9GAMM</name>
<proteinExistence type="predicted"/>
<feature type="signal peptide" evidence="1">
    <location>
        <begin position="1"/>
        <end position="20"/>
    </location>
</feature>
<feature type="domain" description="Fe/B12 periplasmic-binding" evidence="2">
    <location>
        <begin position="29"/>
        <end position="288"/>
    </location>
</feature>
<protein>
    <submittedName>
        <fullName evidence="3">Cobalamin ABC transporter substrate-binding protein</fullName>
    </submittedName>
</protein>
<dbReference type="Gene3D" id="3.40.50.1980">
    <property type="entry name" value="Nitrogenase molybdenum iron protein domain"/>
    <property type="match status" value="2"/>
</dbReference>
<evidence type="ECO:0000259" key="2">
    <source>
        <dbReference type="PROSITE" id="PS50983"/>
    </source>
</evidence>
<dbReference type="AlphaFoldDB" id="A0A829YDN4"/>
<sequence length="288" mass="31118">MKPWLAPLLAALWLAPGAQAGEPAPHPMRIVSLNMCVDSIVVELVSHDRIAALSHYARDPQRSTISDAARHLPITYETAEEVVALRPDLVLTSRHSAIATRNALKRVGIRFELFDVPASIEESLAQVRQVAHLLGAEREGEAMVARIQAALDAARLPPDEPPLTAALYQPGGLSAGADTVVGELMELTGLRNIAARYGVEQYRPLPLEVLVSAPPDVLLVGETSPGAPLQAEKIVRHRALRALDSQMTQAVFPARLLYCAGPTMVPAAAALVHAREQAWAVRRTRVRL</sequence>
<dbReference type="InterPro" id="IPR050902">
    <property type="entry name" value="ABC_Transporter_SBP"/>
</dbReference>
<keyword evidence="1" id="KW-0732">Signal</keyword>
<dbReference type="PANTHER" id="PTHR30535">
    <property type="entry name" value="VITAMIN B12-BINDING PROTEIN"/>
    <property type="match status" value="1"/>
</dbReference>
<dbReference type="InterPro" id="IPR002491">
    <property type="entry name" value="ABC_transptr_periplasmic_BD"/>
</dbReference>
<gene>
    <name evidence="3" type="ORF">GCM10011487_33600</name>
</gene>
<reference evidence="4" key="1">
    <citation type="submission" date="2020-01" db="EMBL/GenBank/DDBJ databases">
        <title>'Steroidobacter agaridevorans' sp. nov., agar-degrading bacteria isolated from rhizosphere soils.</title>
        <authorList>
            <person name="Ikenaga M."/>
            <person name="Kataoka M."/>
            <person name="Murouchi A."/>
            <person name="Katsuragi S."/>
            <person name="Sakai M."/>
        </authorList>
    </citation>
    <scope>NUCLEOTIDE SEQUENCE [LARGE SCALE GENOMIC DNA]</scope>
    <source>
        <strain evidence="4">YU21-B</strain>
    </source>
</reference>
<dbReference type="EMBL" id="BLJN01000003">
    <property type="protein sequence ID" value="GFE81360.1"/>
    <property type="molecule type" value="Genomic_DNA"/>
</dbReference>
<organism evidence="3 4">
    <name type="scientific">Steroidobacter agaridevorans</name>
    <dbReference type="NCBI Taxonomy" id="2695856"/>
    <lineage>
        <taxon>Bacteria</taxon>
        <taxon>Pseudomonadati</taxon>
        <taxon>Pseudomonadota</taxon>
        <taxon>Gammaproteobacteria</taxon>
        <taxon>Steroidobacterales</taxon>
        <taxon>Steroidobacteraceae</taxon>
        <taxon>Steroidobacter</taxon>
    </lineage>
</organism>
<accession>A0A829YDN4</accession>
<dbReference type="PANTHER" id="PTHR30535:SF4">
    <property type="entry name" value="HEMIN-BINDING PERIPLASMIC PROTEIN HMUT"/>
    <property type="match status" value="1"/>
</dbReference>
<evidence type="ECO:0000313" key="3">
    <source>
        <dbReference type="EMBL" id="GFE81360.1"/>
    </source>
</evidence>
<keyword evidence="4" id="KW-1185">Reference proteome</keyword>
<dbReference type="Pfam" id="PF01497">
    <property type="entry name" value="Peripla_BP_2"/>
    <property type="match status" value="1"/>
</dbReference>
<evidence type="ECO:0000313" key="4">
    <source>
        <dbReference type="Proteomes" id="UP000445000"/>
    </source>
</evidence>